<evidence type="ECO:0000313" key="3">
    <source>
        <dbReference type="Proteomes" id="UP001216674"/>
    </source>
</evidence>
<gene>
    <name evidence="2" type="ORF">P3W85_18835</name>
</gene>
<dbReference type="InterPro" id="IPR036928">
    <property type="entry name" value="AS_sf"/>
</dbReference>
<dbReference type="EMBL" id="JARJLM010000319">
    <property type="protein sequence ID" value="MDF3834996.1"/>
    <property type="molecule type" value="Genomic_DNA"/>
</dbReference>
<comment type="caution">
    <text evidence="2">The sequence shown here is derived from an EMBL/GenBank/DDBJ whole genome shotgun (WGS) entry which is preliminary data.</text>
</comment>
<dbReference type="SUPFAM" id="SSF75304">
    <property type="entry name" value="Amidase signature (AS) enzymes"/>
    <property type="match status" value="1"/>
</dbReference>
<dbReference type="PANTHER" id="PTHR11895">
    <property type="entry name" value="TRANSAMIDASE"/>
    <property type="match status" value="1"/>
</dbReference>
<name>A0ABT6AQU0_9BURK</name>
<accession>A0ABT6AQU0</accession>
<dbReference type="InterPro" id="IPR020556">
    <property type="entry name" value="Amidase_CS"/>
</dbReference>
<keyword evidence="3" id="KW-1185">Reference proteome</keyword>
<sequence>MSLNDSDFAAVLAGYADWLGYCHRERAPLWVERFRMNEEELSRFRAAATPQGPTYVAEPVRIEAPEAQLAPAPASGLTAQEALVRAQAQPHLNAFTYLPERLAPPADGYLRGVPFAVKDLIGVAGMPRTGGSASSDASPFAADAAAVAAMKRQGGVAMGLANLHELALGANSANPVFGRVLNPLSPERIPGGSSGGSAAAVAAGIVDVALATDTGGSIRIPAACCGVVGFKPSYDAVSREGVIDVAASLDHVGPIGRTVMDCARSFAALTGLPAFPGLSERPLRGLRVARLGGFFDAPLDTHVRAAMQHGAQVLTDDGARVFDSVVSGMDLAPAIQYITVSTEAAAAHSERLRDCGEKLGEDVRVRLEMAQFLPGHWYLKAQRLRRMLVEQIMAQFEQADMLLCPVMRALAPNVGDADVLIDGYRYPLHTAVSNLTLPFSLSGLPAISLPWGLESGGAAISLQIVGAPGRDWEVLRVAHRLERLQAELLPLATAKLS</sequence>
<dbReference type="Proteomes" id="UP001216674">
    <property type="component" value="Unassembled WGS sequence"/>
</dbReference>
<dbReference type="Gene3D" id="3.90.1300.10">
    <property type="entry name" value="Amidase signature (AS) domain"/>
    <property type="match status" value="1"/>
</dbReference>
<reference evidence="2 3" key="1">
    <citation type="submission" date="2023-03" db="EMBL/GenBank/DDBJ databases">
        <title>Draft assemblies of triclosan tolerant bacteria isolated from returned activated sludge.</title>
        <authorList>
            <person name="Van Hamelsveld S."/>
        </authorList>
    </citation>
    <scope>NUCLEOTIDE SEQUENCE [LARGE SCALE GENOMIC DNA]</scope>
    <source>
        <strain evidence="2 3">GW210010_S58</strain>
    </source>
</reference>
<organism evidence="2 3">
    <name type="scientific">Cupriavidus basilensis</name>
    <dbReference type="NCBI Taxonomy" id="68895"/>
    <lineage>
        <taxon>Bacteria</taxon>
        <taxon>Pseudomonadati</taxon>
        <taxon>Pseudomonadota</taxon>
        <taxon>Betaproteobacteria</taxon>
        <taxon>Burkholderiales</taxon>
        <taxon>Burkholderiaceae</taxon>
        <taxon>Cupriavidus</taxon>
    </lineage>
</organism>
<dbReference type="InterPro" id="IPR023631">
    <property type="entry name" value="Amidase_dom"/>
</dbReference>
<feature type="domain" description="Amidase" evidence="1">
    <location>
        <begin position="97"/>
        <end position="475"/>
    </location>
</feature>
<dbReference type="PROSITE" id="PS00571">
    <property type="entry name" value="AMIDASES"/>
    <property type="match status" value="1"/>
</dbReference>
<proteinExistence type="predicted"/>
<dbReference type="Pfam" id="PF01425">
    <property type="entry name" value="Amidase"/>
    <property type="match status" value="1"/>
</dbReference>
<dbReference type="PANTHER" id="PTHR11895:SF67">
    <property type="entry name" value="AMIDASE DOMAIN-CONTAINING PROTEIN"/>
    <property type="match status" value="1"/>
</dbReference>
<dbReference type="InterPro" id="IPR000120">
    <property type="entry name" value="Amidase"/>
</dbReference>
<evidence type="ECO:0000313" key="2">
    <source>
        <dbReference type="EMBL" id="MDF3834996.1"/>
    </source>
</evidence>
<evidence type="ECO:0000259" key="1">
    <source>
        <dbReference type="Pfam" id="PF01425"/>
    </source>
</evidence>
<protein>
    <submittedName>
        <fullName evidence="2">Amidase</fullName>
    </submittedName>
</protein>
<dbReference type="RefSeq" id="WP_276265912.1">
    <property type="nucleotide sequence ID" value="NZ_JARJLM010000319.1"/>
</dbReference>